<evidence type="ECO:0000313" key="3">
    <source>
        <dbReference type="Proteomes" id="UP000439903"/>
    </source>
</evidence>
<accession>A0A8H4A5L5</accession>
<proteinExistence type="predicted"/>
<name>A0A8H4A5L5_GIGMA</name>
<dbReference type="EMBL" id="WTPW01001702">
    <property type="protein sequence ID" value="KAF0420303.1"/>
    <property type="molecule type" value="Genomic_DNA"/>
</dbReference>
<sequence length="141" mass="16200">MAYIKGYMSALITVFSGYGLYSIAAKLGVRFLNKLEQNIDYYATCKVLELIYTAIGIAIHLYLNSKNILLDTETIFRDNNNILKVWFLYYRLARYWKGYRVGICLGNADMQLKNLVAFALFPATGKNIYILLVVTFLELIL</sequence>
<protein>
    <submittedName>
        <fullName evidence="2">Uncharacterized protein</fullName>
    </submittedName>
</protein>
<keyword evidence="3" id="KW-1185">Reference proteome</keyword>
<dbReference type="AlphaFoldDB" id="A0A8H4A5L5"/>
<keyword evidence="1" id="KW-0472">Membrane</keyword>
<feature type="transmembrane region" description="Helical" evidence="1">
    <location>
        <begin position="115"/>
        <end position="140"/>
    </location>
</feature>
<evidence type="ECO:0000256" key="1">
    <source>
        <dbReference type="SAM" id="Phobius"/>
    </source>
</evidence>
<gene>
    <name evidence="2" type="ORF">F8M41_007086</name>
</gene>
<dbReference type="Proteomes" id="UP000439903">
    <property type="component" value="Unassembled WGS sequence"/>
</dbReference>
<keyword evidence="1" id="KW-1133">Transmembrane helix</keyword>
<feature type="transmembrane region" description="Helical" evidence="1">
    <location>
        <begin position="6"/>
        <end position="29"/>
    </location>
</feature>
<evidence type="ECO:0000313" key="2">
    <source>
        <dbReference type="EMBL" id="KAF0420303.1"/>
    </source>
</evidence>
<comment type="caution">
    <text evidence="2">The sequence shown here is derived from an EMBL/GenBank/DDBJ whole genome shotgun (WGS) entry which is preliminary data.</text>
</comment>
<keyword evidence="1" id="KW-0812">Transmembrane</keyword>
<dbReference type="OrthoDB" id="2438962at2759"/>
<feature type="transmembrane region" description="Helical" evidence="1">
    <location>
        <begin position="41"/>
        <end position="63"/>
    </location>
</feature>
<reference evidence="2 3" key="1">
    <citation type="journal article" date="2019" name="Environ. Microbiol.">
        <title>At the nexus of three kingdoms: the genome of the mycorrhizal fungus Gigaspora margarita provides insights into plant, endobacterial and fungal interactions.</title>
        <authorList>
            <person name="Venice F."/>
            <person name="Ghignone S."/>
            <person name="Salvioli di Fossalunga A."/>
            <person name="Amselem J."/>
            <person name="Novero M."/>
            <person name="Xianan X."/>
            <person name="Sedzielewska Toro K."/>
            <person name="Morin E."/>
            <person name="Lipzen A."/>
            <person name="Grigoriev I.V."/>
            <person name="Henrissat B."/>
            <person name="Martin F.M."/>
            <person name="Bonfante P."/>
        </authorList>
    </citation>
    <scope>NUCLEOTIDE SEQUENCE [LARGE SCALE GENOMIC DNA]</scope>
    <source>
        <strain evidence="2 3">BEG34</strain>
    </source>
</reference>
<organism evidence="2 3">
    <name type="scientific">Gigaspora margarita</name>
    <dbReference type="NCBI Taxonomy" id="4874"/>
    <lineage>
        <taxon>Eukaryota</taxon>
        <taxon>Fungi</taxon>
        <taxon>Fungi incertae sedis</taxon>
        <taxon>Mucoromycota</taxon>
        <taxon>Glomeromycotina</taxon>
        <taxon>Glomeromycetes</taxon>
        <taxon>Diversisporales</taxon>
        <taxon>Gigasporaceae</taxon>
        <taxon>Gigaspora</taxon>
    </lineage>
</organism>